<dbReference type="InterPro" id="IPR003607">
    <property type="entry name" value="HD/PDEase_dom"/>
</dbReference>
<dbReference type="InterPro" id="IPR029026">
    <property type="entry name" value="tRNA_m1G_MTases_N"/>
</dbReference>
<protein>
    <recommendedName>
        <fullName evidence="6 14">tRNA (cytidine(56)-2'-O)-methyltransferase</fullName>
        <ecNumber evidence="5 14">2.1.1.206</ecNumber>
    </recommendedName>
    <alternativeName>
        <fullName evidence="12 14">tRNA ribose 2'-O-methyltransferase aTrm56</fullName>
    </alternativeName>
</protein>
<proteinExistence type="inferred from homology"/>
<dbReference type="Pfam" id="PF01966">
    <property type="entry name" value="HD"/>
    <property type="match status" value="1"/>
</dbReference>
<keyword evidence="8 14" id="KW-0489">Methyltransferase</keyword>
<dbReference type="SUPFAM" id="SSF109604">
    <property type="entry name" value="HD-domain/PDEase-like"/>
    <property type="match status" value="1"/>
</dbReference>
<dbReference type="InterPro" id="IPR029028">
    <property type="entry name" value="Alpha/beta_knot_MTases"/>
</dbReference>
<dbReference type="CDD" id="cd18083">
    <property type="entry name" value="aTrm56-like"/>
    <property type="match status" value="1"/>
</dbReference>
<accession>A0A218NNJ0</accession>
<dbReference type="InterPro" id="IPR002845">
    <property type="entry name" value="tRNA_mtfrase_aTrm56"/>
</dbReference>
<dbReference type="OrthoDB" id="14397at2157"/>
<feature type="binding site" evidence="14">
    <location>
        <position position="85"/>
    </location>
    <ligand>
        <name>S-adenosyl-L-methionine</name>
        <dbReference type="ChEBI" id="CHEBI:59789"/>
    </ligand>
</feature>
<evidence type="ECO:0000256" key="9">
    <source>
        <dbReference type="ARBA" id="ARBA00022679"/>
    </source>
</evidence>
<comment type="similarity">
    <text evidence="3 14">Belongs to the aTrm56 family.</text>
</comment>
<dbReference type="PANTHER" id="PTHR42197:SF1">
    <property type="entry name" value="TRNA (CYTIDINE(56)-2'-O)-METHYLTRANSFERASE"/>
    <property type="match status" value="1"/>
</dbReference>
<evidence type="ECO:0000256" key="13">
    <source>
        <dbReference type="ARBA" id="ARBA00047792"/>
    </source>
</evidence>
<dbReference type="Proteomes" id="UP000197679">
    <property type="component" value="Chromosome"/>
</dbReference>
<keyword evidence="9 14" id="KW-0808">Transferase</keyword>
<dbReference type="EC" id="2.1.1.206" evidence="5 14"/>
<evidence type="ECO:0000256" key="2">
    <source>
        <dbReference type="ARBA" id="ARBA00004496"/>
    </source>
</evidence>
<keyword evidence="10 14" id="KW-0949">S-adenosyl-L-methionine</keyword>
<keyword evidence="16" id="KW-0378">Hydrolase</keyword>
<evidence type="ECO:0000256" key="5">
    <source>
        <dbReference type="ARBA" id="ARBA00012624"/>
    </source>
</evidence>
<evidence type="ECO:0000256" key="4">
    <source>
        <dbReference type="ARBA" id="ARBA00011738"/>
    </source>
</evidence>
<dbReference type="GO" id="GO:0002128">
    <property type="term" value="P:tRNA nucleoside ribose methylation"/>
    <property type="evidence" value="ECO:0007669"/>
    <property type="project" value="UniProtKB-UniRule"/>
</dbReference>
<dbReference type="SMART" id="SM00471">
    <property type="entry name" value="HDc"/>
    <property type="match status" value="1"/>
</dbReference>
<dbReference type="GO" id="GO:0106059">
    <property type="term" value="F:tRNA (cytidine(56)-2'-O)-methyltransferase activity"/>
    <property type="evidence" value="ECO:0007669"/>
    <property type="project" value="UniProtKB-EC"/>
</dbReference>
<dbReference type="HAMAP" id="MF_00077">
    <property type="entry name" value="tRNA_methyltr_aTrm56"/>
    <property type="match status" value="1"/>
</dbReference>
<evidence type="ECO:0000256" key="10">
    <source>
        <dbReference type="ARBA" id="ARBA00022691"/>
    </source>
</evidence>
<sequence length="353" mass="39697">MAKIYVLRLGHRPKRDKRVTTHVGLVARTFGADRFVLVGSDSKVVSGLNSVSNRWGDGKFEATSTKDAKKYVEQWKKSGGIIVHLTMYGLNLSGFDMNKVRGKDLLVVVGAEKVEPWYYENADYNIAVANQPHSEVSALAMFLDRYYQGRELDKGYTSKLSIKPMENGKYVTLIPNELECIDILKNEKVDDKLLLHSKAVYELAVEIGKRANANLNLITAGALLHDIGRSKANGLDHGHIGAEILRKKRVNEKVARIVERHIGAGLTKEDVVKNGLYIPKKNYVPITYVPITLEEKIVAEANNLIYGSKRVRIEKTIERYKKEGLNNSAEHILKLHKELSKKCKIDLDDLCTD</sequence>
<dbReference type="Gene3D" id="3.40.1280.10">
    <property type="match status" value="1"/>
</dbReference>
<evidence type="ECO:0000256" key="1">
    <source>
        <dbReference type="ARBA" id="ARBA00003959"/>
    </source>
</evidence>
<gene>
    <name evidence="16" type="ORF">Mia14_0749</name>
</gene>
<dbReference type="PANTHER" id="PTHR42197">
    <property type="entry name" value="TRNA (CYTIDINE(56)-2'-O)-METHYLTRANSFERASE"/>
    <property type="match status" value="1"/>
</dbReference>
<dbReference type="PROSITE" id="PS51831">
    <property type="entry name" value="HD"/>
    <property type="match status" value="1"/>
</dbReference>
<comment type="catalytic activity">
    <reaction evidence="13 14">
        <text>cytidine(56) in tRNA + S-adenosyl-L-methionine = 2'-O-methylcytidine(56) in tRNA + S-adenosyl-L-homocysteine + H(+)</text>
        <dbReference type="Rhea" id="RHEA:42968"/>
        <dbReference type="Rhea" id="RHEA-COMP:10308"/>
        <dbReference type="Rhea" id="RHEA-COMP:10309"/>
        <dbReference type="ChEBI" id="CHEBI:15378"/>
        <dbReference type="ChEBI" id="CHEBI:57856"/>
        <dbReference type="ChEBI" id="CHEBI:59789"/>
        <dbReference type="ChEBI" id="CHEBI:74495"/>
        <dbReference type="ChEBI" id="CHEBI:82748"/>
        <dbReference type="EC" id="2.1.1.206"/>
    </reaction>
</comment>
<dbReference type="GO" id="GO:0005737">
    <property type="term" value="C:cytoplasm"/>
    <property type="evidence" value="ECO:0007669"/>
    <property type="project" value="UniProtKB-SubCell"/>
</dbReference>
<comment type="subunit">
    <text evidence="4 14">Homodimer.</text>
</comment>
<comment type="function">
    <text evidence="1 14">Specifically catalyzes the AdoMet-dependent 2'-O-ribose methylation of cytidine at position 56 in tRNAs.</text>
</comment>
<comment type="subcellular location">
    <subcellularLocation>
        <location evidence="2 14">Cytoplasm</location>
    </subcellularLocation>
</comment>
<evidence type="ECO:0000256" key="8">
    <source>
        <dbReference type="ARBA" id="ARBA00022603"/>
    </source>
</evidence>
<dbReference type="InterPro" id="IPR006675">
    <property type="entry name" value="HDIG_dom"/>
</dbReference>
<evidence type="ECO:0000256" key="3">
    <source>
        <dbReference type="ARBA" id="ARBA00010324"/>
    </source>
</evidence>
<dbReference type="CDD" id="cd00077">
    <property type="entry name" value="HDc"/>
    <property type="match status" value="1"/>
</dbReference>
<feature type="binding site" evidence="14">
    <location>
        <begin position="110"/>
        <end position="114"/>
    </location>
    <ligand>
        <name>S-adenosyl-L-methionine</name>
        <dbReference type="ChEBI" id="CHEBI:59789"/>
    </ligand>
</feature>
<keyword evidence="17" id="KW-1185">Reference proteome</keyword>
<evidence type="ECO:0000256" key="7">
    <source>
        <dbReference type="ARBA" id="ARBA00022490"/>
    </source>
</evidence>
<dbReference type="InterPro" id="IPR006674">
    <property type="entry name" value="HD_domain"/>
</dbReference>
<feature type="domain" description="HD" evidence="15">
    <location>
        <begin position="193"/>
        <end position="307"/>
    </location>
</feature>
<evidence type="ECO:0000259" key="15">
    <source>
        <dbReference type="PROSITE" id="PS51831"/>
    </source>
</evidence>
<dbReference type="AlphaFoldDB" id="A0A218NNJ0"/>
<evidence type="ECO:0000256" key="6">
    <source>
        <dbReference type="ARBA" id="ARBA00013709"/>
    </source>
</evidence>
<dbReference type="NCBIfam" id="TIGR00277">
    <property type="entry name" value="HDIG"/>
    <property type="match status" value="1"/>
</dbReference>
<reference evidence="16 17" key="1">
    <citation type="journal article" date="2017" name="Nat. Commun.">
        <title>'ARMAN' archaea depend on association with euryarchaeal host in culture and in situ.</title>
        <authorList>
            <person name="Golyshina O."/>
            <person name="Toshchakov S."/>
            <person name="Makarova K."/>
            <person name="Gavrilov S."/>
            <person name="Korzhenkov A."/>
            <person name="La Cono V."/>
            <person name="Arcadi E."/>
            <person name="Nechitaylo T."/>
            <person name="Ferrer M."/>
            <person name="Kublanov I."/>
            <person name="Wolf Y."/>
            <person name="Yakimov M."/>
            <person name="Golyshin P."/>
            <person name="Slesarev A."/>
            <person name="Kozyavkin S."/>
        </authorList>
    </citation>
    <scope>NUCLEOTIDE SEQUENCE [LARGE SCALE GENOMIC DNA]</scope>
    <source>
        <strain evidence="16 17">Mia14</strain>
    </source>
</reference>
<evidence type="ECO:0000256" key="12">
    <source>
        <dbReference type="ARBA" id="ARBA00029826"/>
    </source>
</evidence>
<dbReference type="Pfam" id="PF01994">
    <property type="entry name" value="Trm56"/>
    <property type="match status" value="1"/>
</dbReference>
<evidence type="ECO:0000313" key="17">
    <source>
        <dbReference type="Proteomes" id="UP000197679"/>
    </source>
</evidence>
<evidence type="ECO:0000256" key="14">
    <source>
        <dbReference type="HAMAP-Rule" id="MF_00077"/>
    </source>
</evidence>
<dbReference type="EMBL" id="CP019964">
    <property type="protein sequence ID" value="ASI14047.1"/>
    <property type="molecule type" value="Genomic_DNA"/>
</dbReference>
<keyword evidence="11 14" id="KW-0819">tRNA processing</keyword>
<organism evidence="16 17">
    <name type="scientific">Candidatus Mancarchaeum acidiphilum</name>
    <dbReference type="NCBI Taxonomy" id="1920749"/>
    <lineage>
        <taxon>Archaea</taxon>
        <taxon>Candidatus Micrarchaeota</taxon>
        <taxon>Candidatus Mancarchaeum</taxon>
    </lineage>
</organism>
<dbReference type="SUPFAM" id="SSF75217">
    <property type="entry name" value="alpha/beta knot"/>
    <property type="match status" value="1"/>
</dbReference>
<keyword evidence="7 14" id="KW-0963">Cytoplasm</keyword>
<feature type="binding site" evidence="14">
    <location>
        <begin position="128"/>
        <end position="135"/>
    </location>
    <ligand>
        <name>S-adenosyl-L-methionine</name>
        <dbReference type="ChEBI" id="CHEBI:59789"/>
    </ligand>
</feature>
<evidence type="ECO:0000256" key="11">
    <source>
        <dbReference type="ARBA" id="ARBA00022694"/>
    </source>
</evidence>
<dbReference type="GO" id="GO:0016787">
    <property type="term" value="F:hydrolase activity"/>
    <property type="evidence" value="ECO:0007669"/>
    <property type="project" value="UniProtKB-KW"/>
</dbReference>
<name>A0A218NNJ0_9ARCH</name>
<dbReference type="Gene3D" id="1.10.3210.10">
    <property type="entry name" value="Hypothetical protein af1432"/>
    <property type="match status" value="1"/>
</dbReference>
<evidence type="ECO:0000313" key="16">
    <source>
        <dbReference type="EMBL" id="ASI14047.1"/>
    </source>
</evidence>
<dbReference type="KEGG" id="marh:Mia14_0749"/>